<dbReference type="Proteomes" id="UP000298061">
    <property type="component" value="Unassembled WGS sequence"/>
</dbReference>
<name>A0A4Y9ZH61_9AGAM</name>
<feature type="region of interest" description="Disordered" evidence="1">
    <location>
        <begin position="223"/>
        <end position="322"/>
    </location>
</feature>
<accession>A0A4Y9ZH61</accession>
<reference evidence="2 3" key="1">
    <citation type="submission" date="2019-02" db="EMBL/GenBank/DDBJ databases">
        <title>Genome sequencing of the rare red list fungi Hericium alpestre (H. flagellum).</title>
        <authorList>
            <person name="Buettner E."/>
            <person name="Kellner H."/>
        </authorList>
    </citation>
    <scope>NUCLEOTIDE SEQUENCE [LARGE SCALE GENOMIC DNA]</scope>
    <source>
        <strain evidence="2 3">DSM 108284</strain>
    </source>
</reference>
<keyword evidence="3" id="KW-1185">Reference proteome</keyword>
<protein>
    <submittedName>
        <fullName evidence="2">Uncharacterized protein</fullName>
    </submittedName>
</protein>
<evidence type="ECO:0000256" key="1">
    <source>
        <dbReference type="SAM" id="MobiDB-lite"/>
    </source>
</evidence>
<evidence type="ECO:0000313" key="2">
    <source>
        <dbReference type="EMBL" id="TFY73510.1"/>
    </source>
</evidence>
<feature type="compositionally biased region" description="Basic residues" evidence="1">
    <location>
        <begin position="289"/>
        <end position="299"/>
    </location>
</feature>
<organism evidence="2 3">
    <name type="scientific">Hericium alpestre</name>
    <dbReference type="NCBI Taxonomy" id="135208"/>
    <lineage>
        <taxon>Eukaryota</taxon>
        <taxon>Fungi</taxon>
        <taxon>Dikarya</taxon>
        <taxon>Basidiomycota</taxon>
        <taxon>Agaricomycotina</taxon>
        <taxon>Agaricomycetes</taxon>
        <taxon>Russulales</taxon>
        <taxon>Hericiaceae</taxon>
        <taxon>Hericium</taxon>
    </lineage>
</organism>
<feature type="compositionally biased region" description="Polar residues" evidence="1">
    <location>
        <begin position="461"/>
        <end position="479"/>
    </location>
</feature>
<dbReference type="EMBL" id="SFCI01002788">
    <property type="protein sequence ID" value="TFY73510.1"/>
    <property type="molecule type" value="Genomic_DNA"/>
</dbReference>
<feature type="region of interest" description="Disordered" evidence="1">
    <location>
        <begin position="341"/>
        <end position="500"/>
    </location>
</feature>
<dbReference type="AlphaFoldDB" id="A0A4Y9ZH61"/>
<feature type="region of interest" description="Disordered" evidence="1">
    <location>
        <begin position="185"/>
        <end position="209"/>
    </location>
</feature>
<feature type="compositionally biased region" description="Polar residues" evidence="1">
    <location>
        <begin position="245"/>
        <end position="268"/>
    </location>
</feature>
<proteinExistence type="predicted"/>
<comment type="caution">
    <text evidence="2">The sequence shown here is derived from an EMBL/GenBank/DDBJ whole genome shotgun (WGS) entry which is preliminary data.</text>
</comment>
<gene>
    <name evidence="2" type="ORF">EWM64_g10502</name>
</gene>
<evidence type="ECO:0000313" key="3">
    <source>
        <dbReference type="Proteomes" id="UP000298061"/>
    </source>
</evidence>
<sequence>MSAGALQPAIDALYQDKHTVVVTESRWFKTLRDSVRYADAHPNLEHYFYGPLTQILSTYAETCGDGDSEATLFTQSPDLIFTVLKDTLNVENTGYGKVMLPGWLEAKPPKEESDVDATGVPFDDTSIAHRLSVRLSRDLVQLCKQAYFAFHHFPEDIVHAIITYGMKFFCFRFIRPANWNRIQGDENGSVGSPEPSWFQLPPDYSDPAPDLHVAKKALKLYEAPEPIPGPSPEQQEKKQDGNDSYVLSSANSTDTAGLQLTGPTPSRKPSQRGRTRHASPDDSPSLNHGKLKSKRRTGRTRQATRAASPAEDLGPNSDHRDGYRYITLHIPVRSRTNAGMLAGPDRIIKRMRNREGVLPPADKDSEAAADGAQKDKPGAHKSRKRGRSDDADGANDNGQIQRKTGREKRPRLAQKPVADNRHASTSRTQDEGPAAVITLGHADTGHAEPATVPSEDAQESVEPSTSHAVTDTRSATQQGEEVAGRGGVVLRRSTRYKKAR</sequence>
<feature type="compositionally biased region" description="Basic residues" evidence="1">
    <location>
        <begin position="403"/>
        <end position="412"/>
    </location>
</feature>
<feature type="compositionally biased region" description="Basic and acidic residues" evidence="1">
    <location>
        <begin position="361"/>
        <end position="378"/>
    </location>
</feature>